<accession>A0AAF1C557</accession>
<dbReference type="Pfam" id="PF14524">
    <property type="entry name" value="Wzt_C"/>
    <property type="match status" value="1"/>
</dbReference>
<dbReference type="RefSeq" id="WP_320001385.1">
    <property type="nucleotide sequence ID" value="NZ_CP138348.1"/>
</dbReference>
<dbReference type="InterPro" id="IPR015860">
    <property type="entry name" value="ABC_transpr_TagH-like"/>
</dbReference>
<proteinExistence type="inferred from homology"/>
<dbReference type="GO" id="GO:0016887">
    <property type="term" value="F:ATP hydrolysis activity"/>
    <property type="evidence" value="ECO:0007669"/>
    <property type="project" value="InterPro"/>
</dbReference>
<dbReference type="GO" id="GO:0005524">
    <property type="term" value="F:ATP binding"/>
    <property type="evidence" value="ECO:0007669"/>
    <property type="project" value="UniProtKB-KW"/>
</dbReference>
<dbReference type="PROSITE" id="PS50893">
    <property type="entry name" value="ABC_TRANSPORTER_2"/>
    <property type="match status" value="1"/>
</dbReference>
<evidence type="ECO:0000259" key="5">
    <source>
        <dbReference type="PROSITE" id="PS50893"/>
    </source>
</evidence>
<feature type="domain" description="ABC transporter" evidence="5">
    <location>
        <begin position="25"/>
        <end position="248"/>
    </location>
</feature>
<evidence type="ECO:0000313" key="6">
    <source>
        <dbReference type="EMBL" id="WPF88241.1"/>
    </source>
</evidence>
<dbReference type="InterPro" id="IPR003593">
    <property type="entry name" value="AAA+_ATPase"/>
</dbReference>
<organism evidence="6">
    <name type="scientific">Cyanobacterium aponinum AL20115</name>
    <dbReference type="NCBI Taxonomy" id="3090662"/>
    <lineage>
        <taxon>Bacteria</taxon>
        <taxon>Bacillati</taxon>
        <taxon>Cyanobacteriota</taxon>
        <taxon>Cyanophyceae</taxon>
        <taxon>Oscillatoriophycideae</taxon>
        <taxon>Chroococcales</taxon>
        <taxon>Geminocystaceae</taxon>
        <taxon>Cyanobacterium</taxon>
    </lineage>
</organism>
<name>A0AAF1C557_9CHRO</name>
<dbReference type="CDD" id="cd10147">
    <property type="entry name" value="Wzt_C-like"/>
    <property type="match status" value="1"/>
</dbReference>
<sequence length="408" mass="44990">MLSKRKLVSARGVSKAYDIYGSPLDRIISMLWFRPHRTRSFHALSKLDLDIYSGQSIGIIGKNGAGKSTLLQLICGVLTPTTGKLQVNGRVAPLLELGAGFSPRFTGRENIFLNAALLGFSKEETVASLQDIITFADIGSFIDQPVRTYSSGMYVRLAFAIATTIRPDILVIDEAIAVGDGQFARKSFDRIFQLKEQGVTLIFCSHSLFQVEALCEEALWLHQGKLQAQGSASSVISEYETWMNQQSQIVTHSQISPRENSLQGYAKFTNVKVCCDGIAGFHLRAINGFSKLEIYLSYQSDPELPPPTVGVTIDTADGRMITSNGSWVDGIELERDSDGKGSVNLIYPKLPLLKGKYSLSVFLMCERGIHVYDAAEHIVTIIVEQEHILPGLVTIPHQWLSPDNFENS</sequence>
<dbReference type="Gene3D" id="2.70.50.60">
    <property type="entry name" value="abc- transporter (atp binding component) like domain"/>
    <property type="match status" value="1"/>
</dbReference>
<keyword evidence="4 6" id="KW-0067">ATP-binding</keyword>
<dbReference type="Gene3D" id="3.40.50.300">
    <property type="entry name" value="P-loop containing nucleotide triphosphate hydrolases"/>
    <property type="match status" value="1"/>
</dbReference>
<keyword evidence="2" id="KW-0813">Transport</keyword>
<dbReference type="PANTHER" id="PTHR46743:SF2">
    <property type="entry name" value="TEICHOIC ACIDS EXPORT ATP-BINDING PROTEIN TAGH"/>
    <property type="match status" value="1"/>
</dbReference>
<dbReference type="EMBL" id="CP138348">
    <property type="protein sequence ID" value="WPF88241.1"/>
    <property type="molecule type" value="Genomic_DNA"/>
</dbReference>
<keyword evidence="3" id="KW-0547">Nucleotide-binding</keyword>
<evidence type="ECO:0000256" key="2">
    <source>
        <dbReference type="ARBA" id="ARBA00022448"/>
    </source>
</evidence>
<dbReference type="GO" id="GO:0140359">
    <property type="term" value="F:ABC-type transporter activity"/>
    <property type="evidence" value="ECO:0007669"/>
    <property type="project" value="InterPro"/>
</dbReference>
<evidence type="ECO:0000256" key="1">
    <source>
        <dbReference type="ARBA" id="ARBA00005417"/>
    </source>
</evidence>
<dbReference type="InterPro" id="IPR029439">
    <property type="entry name" value="Wzt_C"/>
</dbReference>
<dbReference type="InterPro" id="IPR003439">
    <property type="entry name" value="ABC_transporter-like_ATP-bd"/>
</dbReference>
<dbReference type="PANTHER" id="PTHR46743">
    <property type="entry name" value="TEICHOIC ACIDS EXPORT ATP-BINDING PROTEIN TAGH"/>
    <property type="match status" value="1"/>
</dbReference>
<dbReference type="InterPro" id="IPR027417">
    <property type="entry name" value="P-loop_NTPase"/>
</dbReference>
<dbReference type="Pfam" id="PF00005">
    <property type="entry name" value="ABC_tran"/>
    <property type="match status" value="1"/>
</dbReference>
<dbReference type="SUPFAM" id="SSF52540">
    <property type="entry name" value="P-loop containing nucleoside triphosphate hydrolases"/>
    <property type="match status" value="1"/>
</dbReference>
<reference evidence="6" key="1">
    <citation type="submission" date="2023-11" db="EMBL/GenBank/DDBJ databases">
        <title>Genome sequence of Cyanobacterium aponinum BCRC AL20115.</title>
        <authorList>
            <person name="Chang H.-Y."/>
            <person name="Lin K.-M."/>
            <person name="Hsueh H.-T."/>
            <person name="Chu H.-A."/>
            <person name="Kuo C.-H."/>
        </authorList>
    </citation>
    <scope>NUCLEOTIDE SEQUENCE</scope>
    <source>
        <strain evidence="6">AL20115</strain>
    </source>
</reference>
<protein>
    <submittedName>
        <fullName evidence="6">ABC transporter ATP-binding protein</fullName>
    </submittedName>
</protein>
<dbReference type="CDD" id="cd03220">
    <property type="entry name" value="ABC_KpsT_Wzt"/>
    <property type="match status" value="1"/>
</dbReference>
<dbReference type="GO" id="GO:0016020">
    <property type="term" value="C:membrane"/>
    <property type="evidence" value="ECO:0007669"/>
    <property type="project" value="InterPro"/>
</dbReference>
<evidence type="ECO:0000256" key="4">
    <source>
        <dbReference type="ARBA" id="ARBA00022840"/>
    </source>
</evidence>
<evidence type="ECO:0000256" key="3">
    <source>
        <dbReference type="ARBA" id="ARBA00022741"/>
    </source>
</evidence>
<dbReference type="SMART" id="SM00382">
    <property type="entry name" value="AAA"/>
    <property type="match status" value="1"/>
</dbReference>
<dbReference type="InterPro" id="IPR050683">
    <property type="entry name" value="Bact_Polysacc_Export_ATP-bd"/>
</dbReference>
<dbReference type="AlphaFoldDB" id="A0AAF1C557"/>
<gene>
    <name evidence="6" type="ORF">SAY89_15795</name>
</gene>
<comment type="similarity">
    <text evidence="1">Belongs to the ABC transporter superfamily.</text>
</comment>